<sequence length="79" mass="8816">MAISLIEAILEGEMTAIKFADAAWEIEATRSRRDAEATRWLARHHRVKALENRGRLAALGSEAGWDFSNTSKPNPQPRA</sequence>
<dbReference type="RefSeq" id="WP_109887548.1">
    <property type="nucleotide sequence ID" value="NZ_CP029550.1"/>
</dbReference>
<gene>
    <name evidence="1" type="ORF">DK389_04060</name>
</gene>
<keyword evidence="2" id="KW-1185">Reference proteome</keyword>
<organism evidence="1 2">
    <name type="scientific">Methylobacterium durans</name>
    <dbReference type="NCBI Taxonomy" id="2202825"/>
    <lineage>
        <taxon>Bacteria</taxon>
        <taxon>Pseudomonadati</taxon>
        <taxon>Pseudomonadota</taxon>
        <taxon>Alphaproteobacteria</taxon>
        <taxon>Hyphomicrobiales</taxon>
        <taxon>Methylobacteriaceae</taxon>
        <taxon>Methylobacterium</taxon>
    </lineage>
</organism>
<dbReference type="EMBL" id="CP029550">
    <property type="protein sequence ID" value="AWN39861.1"/>
    <property type="molecule type" value="Genomic_DNA"/>
</dbReference>
<proteinExistence type="predicted"/>
<dbReference type="OrthoDB" id="9858357at2"/>
<dbReference type="KEGG" id="mets:DK389_04060"/>
<name>A0A2U8W2K0_9HYPH</name>
<evidence type="ECO:0000313" key="1">
    <source>
        <dbReference type="EMBL" id="AWN39861.1"/>
    </source>
</evidence>
<dbReference type="Proteomes" id="UP000245926">
    <property type="component" value="Chromosome"/>
</dbReference>
<reference evidence="2" key="1">
    <citation type="submission" date="2018-05" db="EMBL/GenBank/DDBJ databases">
        <title>Complete Genome Sequence of Methylobacterium sp. 17SD2-17.</title>
        <authorList>
            <person name="Srinivasan S."/>
        </authorList>
    </citation>
    <scope>NUCLEOTIDE SEQUENCE [LARGE SCALE GENOMIC DNA]</scope>
    <source>
        <strain evidence="2">17SD2-17</strain>
    </source>
</reference>
<protein>
    <submittedName>
        <fullName evidence="1">Uncharacterized protein</fullName>
    </submittedName>
</protein>
<evidence type="ECO:0000313" key="2">
    <source>
        <dbReference type="Proteomes" id="UP000245926"/>
    </source>
</evidence>
<dbReference type="AlphaFoldDB" id="A0A2U8W2K0"/>
<accession>A0A2U8W2K0</accession>